<accession>A0AAD5H0I3</accession>
<evidence type="ECO:0000259" key="2">
    <source>
        <dbReference type="Pfam" id="PF13460"/>
    </source>
</evidence>
<keyword evidence="4" id="KW-1185">Reference proteome</keyword>
<name>A0AAD5H0I3_9CHLO</name>
<feature type="domain" description="NAD(P)-binding" evidence="2">
    <location>
        <begin position="14"/>
        <end position="236"/>
    </location>
</feature>
<gene>
    <name evidence="3" type="ORF">COHA_010471</name>
</gene>
<dbReference type="Gene3D" id="3.40.50.720">
    <property type="entry name" value="NAD(P)-binding Rossmann-like Domain"/>
    <property type="match status" value="1"/>
</dbReference>
<proteinExistence type="predicted"/>
<dbReference type="SUPFAM" id="SSF51735">
    <property type="entry name" value="NAD(P)-binding Rossmann-fold domains"/>
    <property type="match status" value="1"/>
</dbReference>
<feature type="region of interest" description="Disordered" evidence="1">
    <location>
        <begin position="339"/>
        <end position="369"/>
    </location>
</feature>
<protein>
    <recommendedName>
        <fullName evidence="2">NAD(P)-binding domain-containing protein</fullName>
    </recommendedName>
</protein>
<dbReference type="EMBL" id="JADXDR010000241">
    <property type="protein sequence ID" value="KAI7835640.1"/>
    <property type="molecule type" value="Genomic_DNA"/>
</dbReference>
<dbReference type="InterPro" id="IPR036291">
    <property type="entry name" value="NAD(P)-bd_dom_sf"/>
</dbReference>
<evidence type="ECO:0000256" key="1">
    <source>
        <dbReference type="SAM" id="MobiDB-lite"/>
    </source>
</evidence>
<dbReference type="PANTHER" id="PTHR15020:SF50">
    <property type="entry name" value="UPF0659 PROTEIN YMR090W"/>
    <property type="match status" value="1"/>
</dbReference>
<sequence>MPSSPDPRPVLVAGASGYLGSFLTKELLRRGVPVRALVRHADSPAAAALAAAGADVVAADVTRPGALVGVCDGCRAVASCLAADMHWRGGTPDSVDRDANIALFQEAAAQEPAGQSKGGRAAAAGGTADASGSTLPASSSGVERFVLVATYEGREAKASIPMQRAKEAAVDHIEQMAGEYGLSWTIIRPTAYFKDFTDMPWKHMQSHDWMLVPGGGRSRYNPIDGAELARFMADCLLEGKCANEEVRIGGPQTLTFREVIYEAAEAHGKPRERVRILPLPIGLLRLAAAIAWLLGLVWQPAAAVDSALRFMIYSTTHDSIGMCYGSRTVADHYRDLAQQAQQVQQQQHGERQPLVQQAPGDGGGDKKAD</sequence>
<feature type="compositionally biased region" description="Low complexity" evidence="1">
    <location>
        <begin position="113"/>
        <end position="133"/>
    </location>
</feature>
<dbReference type="InterPro" id="IPR016040">
    <property type="entry name" value="NAD(P)-bd_dom"/>
</dbReference>
<feature type="region of interest" description="Disordered" evidence="1">
    <location>
        <begin position="109"/>
        <end position="138"/>
    </location>
</feature>
<dbReference type="AlphaFoldDB" id="A0AAD5H0I3"/>
<organism evidence="3 4">
    <name type="scientific">Chlorella ohadii</name>
    <dbReference type="NCBI Taxonomy" id="2649997"/>
    <lineage>
        <taxon>Eukaryota</taxon>
        <taxon>Viridiplantae</taxon>
        <taxon>Chlorophyta</taxon>
        <taxon>core chlorophytes</taxon>
        <taxon>Trebouxiophyceae</taxon>
        <taxon>Chlorellales</taxon>
        <taxon>Chlorellaceae</taxon>
        <taxon>Chlorella clade</taxon>
        <taxon>Chlorella</taxon>
    </lineage>
</organism>
<dbReference type="Pfam" id="PF13460">
    <property type="entry name" value="NAD_binding_10"/>
    <property type="match status" value="1"/>
</dbReference>
<evidence type="ECO:0000313" key="3">
    <source>
        <dbReference type="EMBL" id="KAI7835640.1"/>
    </source>
</evidence>
<evidence type="ECO:0000313" key="4">
    <source>
        <dbReference type="Proteomes" id="UP001205105"/>
    </source>
</evidence>
<comment type="caution">
    <text evidence="3">The sequence shown here is derived from an EMBL/GenBank/DDBJ whole genome shotgun (WGS) entry which is preliminary data.</text>
</comment>
<dbReference type="Proteomes" id="UP001205105">
    <property type="component" value="Unassembled WGS sequence"/>
</dbReference>
<reference evidence="3" key="1">
    <citation type="submission" date="2020-11" db="EMBL/GenBank/DDBJ databases">
        <title>Chlorella ohadii genome sequencing and assembly.</title>
        <authorList>
            <person name="Murik O."/>
            <person name="Treves H."/>
            <person name="Kedem I."/>
            <person name="Shotland Y."/>
            <person name="Kaplan A."/>
        </authorList>
    </citation>
    <scope>NUCLEOTIDE SEQUENCE</scope>
    <source>
        <strain evidence="3">1</strain>
    </source>
</reference>
<dbReference type="PANTHER" id="PTHR15020">
    <property type="entry name" value="FLAVIN REDUCTASE-RELATED"/>
    <property type="match status" value="1"/>
</dbReference>